<keyword evidence="7" id="KW-0472">Membrane</keyword>
<evidence type="ECO:0000313" key="10">
    <source>
        <dbReference type="EMBL" id="MEK8051577.1"/>
    </source>
</evidence>
<organism evidence="10 11">
    <name type="scientific">Pseudaquabacterium inlustre</name>
    <dbReference type="NCBI Taxonomy" id="2984192"/>
    <lineage>
        <taxon>Bacteria</taxon>
        <taxon>Pseudomonadati</taxon>
        <taxon>Pseudomonadota</taxon>
        <taxon>Betaproteobacteria</taxon>
        <taxon>Burkholderiales</taxon>
        <taxon>Sphaerotilaceae</taxon>
        <taxon>Pseudaquabacterium</taxon>
    </lineage>
</organism>
<proteinExistence type="inferred from homology"/>
<evidence type="ECO:0000259" key="9">
    <source>
        <dbReference type="Pfam" id="PF23368"/>
    </source>
</evidence>
<keyword evidence="7" id="KW-1133">Transmembrane helix</keyword>
<dbReference type="InterPro" id="IPR051156">
    <property type="entry name" value="Mito/Outer_Membr_Metalloprot"/>
</dbReference>
<protein>
    <submittedName>
        <fullName evidence="10">M48 family metallopeptidase</fullName>
    </submittedName>
</protein>
<evidence type="ECO:0000256" key="2">
    <source>
        <dbReference type="ARBA" id="ARBA00022723"/>
    </source>
</evidence>
<keyword evidence="11" id="KW-1185">Reference proteome</keyword>
<feature type="domain" description="DUF7092" evidence="9">
    <location>
        <begin position="9"/>
        <end position="88"/>
    </location>
</feature>
<keyword evidence="5 6" id="KW-0482">Metalloprotease</keyword>
<comment type="caution">
    <text evidence="10">The sequence shown here is derived from an EMBL/GenBank/DDBJ whole genome shotgun (WGS) entry which is preliminary data.</text>
</comment>
<keyword evidence="3 6" id="KW-0378">Hydrolase</keyword>
<evidence type="ECO:0000256" key="4">
    <source>
        <dbReference type="ARBA" id="ARBA00022833"/>
    </source>
</evidence>
<dbReference type="PANTHER" id="PTHR22726:SF1">
    <property type="entry name" value="METALLOENDOPEPTIDASE OMA1, MITOCHONDRIAL"/>
    <property type="match status" value="1"/>
</dbReference>
<keyword evidence="4 6" id="KW-0862">Zinc</keyword>
<evidence type="ECO:0000256" key="3">
    <source>
        <dbReference type="ARBA" id="ARBA00022801"/>
    </source>
</evidence>
<dbReference type="Gene3D" id="3.30.2010.10">
    <property type="entry name" value="Metalloproteases ('zincins'), catalytic domain"/>
    <property type="match status" value="1"/>
</dbReference>
<comment type="similarity">
    <text evidence="6">Belongs to the peptidase M48 family.</text>
</comment>
<dbReference type="EMBL" id="JBBUTH010000008">
    <property type="protein sequence ID" value="MEK8051577.1"/>
    <property type="molecule type" value="Genomic_DNA"/>
</dbReference>
<comment type="cofactor">
    <cofactor evidence="6">
        <name>Zn(2+)</name>
        <dbReference type="ChEBI" id="CHEBI:29105"/>
    </cofactor>
    <text evidence="6">Binds 1 zinc ion per subunit.</text>
</comment>
<dbReference type="InterPro" id="IPR055518">
    <property type="entry name" value="DUF7092"/>
</dbReference>
<evidence type="ECO:0000256" key="1">
    <source>
        <dbReference type="ARBA" id="ARBA00022670"/>
    </source>
</evidence>
<dbReference type="InterPro" id="IPR001915">
    <property type="entry name" value="Peptidase_M48"/>
</dbReference>
<reference evidence="10 11" key="1">
    <citation type="submission" date="2024-04" db="EMBL/GenBank/DDBJ databases">
        <title>Novel species of the genus Ideonella isolated from streams.</title>
        <authorList>
            <person name="Lu H."/>
        </authorList>
    </citation>
    <scope>NUCLEOTIDE SEQUENCE [LARGE SCALE GENOMIC DNA]</scope>
    <source>
        <strain evidence="10 11">DXS22W</strain>
    </source>
</reference>
<dbReference type="CDD" id="cd07332">
    <property type="entry name" value="M48C_Oma1_like"/>
    <property type="match status" value="1"/>
</dbReference>
<sequence>MTASDLAPLTVQYFDGHSASPQTARLRRAGSALLIEADADGRELRRLPWRQVSWPERSRHGQRQAYLPGHGLLVGPDAAAWDAWAAAQGAGPGWVNRWILSWRGVLAALVLAIAAVPVAWLWGLPALARGVLAFVPAKVDTQLGDAGLAQFEREMLRPSALPDARQAAIRSQFQQAVQRTDAQRRARGLAPLPAYTLHFRATPERGIGPNAFALPGGHIVLTDSLAQLLADRPEVLMGVLGHELGHVQHRHGMRMLVQGAVVAGVSSLVLGDVSSLLALVPVVFSHAAYSRGFEFEADAEAARLLRANGHSPQVMALLFERLRAGPARAGSARQDGDGATVELPIGLATHPPDAERVRRMVATD</sequence>
<dbReference type="RefSeq" id="WP_341411279.1">
    <property type="nucleotide sequence ID" value="NZ_JBBUTH010000008.1"/>
</dbReference>
<feature type="domain" description="Peptidase M48" evidence="8">
    <location>
        <begin position="209"/>
        <end position="360"/>
    </location>
</feature>
<evidence type="ECO:0000256" key="5">
    <source>
        <dbReference type="ARBA" id="ARBA00023049"/>
    </source>
</evidence>
<evidence type="ECO:0000313" key="11">
    <source>
        <dbReference type="Proteomes" id="UP001365405"/>
    </source>
</evidence>
<evidence type="ECO:0000256" key="6">
    <source>
        <dbReference type="RuleBase" id="RU003983"/>
    </source>
</evidence>
<accession>A0ABU9CLV8</accession>
<evidence type="ECO:0000259" key="8">
    <source>
        <dbReference type="Pfam" id="PF01435"/>
    </source>
</evidence>
<keyword evidence="1 6" id="KW-0645">Protease</keyword>
<name>A0ABU9CLV8_9BURK</name>
<feature type="transmembrane region" description="Helical" evidence="7">
    <location>
        <begin position="100"/>
        <end position="122"/>
    </location>
</feature>
<dbReference type="Pfam" id="PF01435">
    <property type="entry name" value="Peptidase_M48"/>
    <property type="match status" value="1"/>
</dbReference>
<keyword evidence="2" id="KW-0479">Metal-binding</keyword>
<dbReference type="Proteomes" id="UP001365405">
    <property type="component" value="Unassembled WGS sequence"/>
</dbReference>
<keyword evidence="7" id="KW-0812">Transmembrane</keyword>
<dbReference type="PANTHER" id="PTHR22726">
    <property type="entry name" value="METALLOENDOPEPTIDASE OMA1"/>
    <property type="match status" value="1"/>
</dbReference>
<evidence type="ECO:0000256" key="7">
    <source>
        <dbReference type="SAM" id="Phobius"/>
    </source>
</evidence>
<dbReference type="Pfam" id="PF23368">
    <property type="entry name" value="DUF7092"/>
    <property type="match status" value="1"/>
</dbReference>
<gene>
    <name evidence="10" type="ORF">AACH10_15110</name>
</gene>